<dbReference type="PANTHER" id="PTHR33048:SF47">
    <property type="entry name" value="INTEGRAL MEMBRANE PROTEIN-RELATED"/>
    <property type="match status" value="1"/>
</dbReference>
<keyword evidence="2 7" id="KW-0812">Transmembrane</keyword>
<accession>A0AAD9Y477</accession>
<feature type="transmembrane region" description="Helical" evidence="7">
    <location>
        <begin position="53"/>
        <end position="76"/>
    </location>
</feature>
<name>A0AAD9Y477_COLKA</name>
<organism evidence="9 10">
    <name type="scientific">Colletotrichum kahawae</name>
    <name type="common">Coffee berry disease fungus</name>
    <dbReference type="NCBI Taxonomy" id="34407"/>
    <lineage>
        <taxon>Eukaryota</taxon>
        <taxon>Fungi</taxon>
        <taxon>Dikarya</taxon>
        <taxon>Ascomycota</taxon>
        <taxon>Pezizomycotina</taxon>
        <taxon>Sordariomycetes</taxon>
        <taxon>Hypocreomycetidae</taxon>
        <taxon>Glomerellales</taxon>
        <taxon>Glomerellaceae</taxon>
        <taxon>Colletotrichum</taxon>
        <taxon>Colletotrichum gloeosporioides species complex</taxon>
    </lineage>
</organism>
<dbReference type="Proteomes" id="UP001281614">
    <property type="component" value="Unassembled WGS sequence"/>
</dbReference>
<evidence type="ECO:0000256" key="1">
    <source>
        <dbReference type="ARBA" id="ARBA00004141"/>
    </source>
</evidence>
<comment type="similarity">
    <text evidence="5">Belongs to the SAT4 family.</text>
</comment>
<sequence>MSLAEPPNELNLTETKVPSLVSGLVITWVLGAATVALRVTARKLVGNQIWWDDWMIIVSLIFSAAFLFDVTCYMTINGGFGKHVWATPDGLRVYFTGLFIAEHLYTISIVLVKAAILAFYWRIFSARRESRLAIYILLGITCAWGIALLVSTFQCLPVSAFWLRFDANANLSPSDYECGVNVKTFFIANAIPNIITDVLLLLLPVPGIWSLQLRKPQKMALVGIFTLGIFVTAVSFIRLHYVLAIDFADPDTTWLLTEEMMWTGIEVNIGTVSGMSSARHSCPRFEESSGYLLIPLACLPSLKPILNLALHGNAQRSKPATGSDLGIMTAGGSSGPYKRGGDQRKSAFGTRTSERQVTEDMHPLSSVTTDHEMDTWTEHGSQDLVIEQTTKGRVESGKPAPSS</sequence>
<dbReference type="InterPro" id="IPR052337">
    <property type="entry name" value="SAT4-like"/>
</dbReference>
<evidence type="ECO:0000256" key="3">
    <source>
        <dbReference type="ARBA" id="ARBA00022989"/>
    </source>
</evidence>
<feature type="transmembrane region" description="Helical" evidence="7">
    <location>
        <begin position="221"/>
        <end position="243"/>
    </location>
</feature>
<keyword evidence="10" id="KW-1185">Reference proteome</keyword>
<reference evidence="9" key="1">
    <citation type="submission" date="2023-02" db="EMBL/GenBank/DDBJ databases">
        <title>Colletotrichum kahawae CIFC_Que2 genome sequencing and assembly.</title>
        <authorList>
            <person name="Baroncelli R."/>
        </authorList>
    </citation>
    <scope>NUCLEOTIDE SEQUENCE</scope>
    <source>
        <strain evidence="9">CIFC_Que2</strain>
    </source>
</reference>
<proteinExistence type="inferred from homology"/>
<feature type="transmembrane region" description="Helical" evidence="7">
    <location>
        <begin position="20"/>
        <end position="41"/>
    </location>
</feature>
<evidence type="ECO:0000313" key="10">
    <source>
        <dbReference type="Proteomes" id="UP001281614"/>
    </source>
</evidence>
<feature type="compositionally biased region" description="Basic and acidic residues" evidence="6">
    <location>
        <begin position="352"/>
        <end position="362"/>
    </location>
</feature>
<keyword evidence="4 7" id="KW-0472">Membrane</keyword>
<evidence type="ECO:0000256" key="7">
    <source>
        <dbReference type="SAM" id="Phobius"/>
    </source>
</evidence>
<evidence type="ECO:0000256" key="6">
    <source>
        <dbReference type="SAM" id="MobiDB-lite"/>
    </source>
</evidence>
<dbReference type="GO" id="GO:0016020">
    <property type="term" value="C:membrane"/>
    <property type="evidence" value="ECO:0007669"/>
    <property type="project" value="UniProtKB-SubCell"/>
</dbReference>
<evidence type="ECO:0000256" key="4">
    <source>
        <dbReference type="ARBA" id="ARBA00023136"/>
    </source>
</evidence>
<dbReference type="EMBL" id="VYYT01000445">
    <property type="protein sequence ID" value="KAK2735124.1"/>
    <property type="molecule type" value="Genomic_DNA"/>
</dbReference>
<gene>
    <name evidence="9" type="ORF">CKAH01_07908</name>
</gene>
<dbReference type="PANTHER" id="PTHR33048">
    <property type="entry name" value="PTH11-LIKE INTEGRAL MEMBRANE PROTEIN (AFU_ORTHOLOGUE AFUA_5G11245)"/>
    <property type="match status" value="1"/>
</dbReference>
<protein>
    <submittedName>
        <fullName evidence="9">Integral membrane protein</fullName>
    </submittedName>
</protein>
<feature type="compositionally biased region" description="Basic and acidic residues" evidence="6">
    <location>
        <begin position="369"/>
        <end position="381"/>
    </location>
</feature>
<comment type="caution">
    <text evidence="9">The sequence shown here is derived from an EMBL/GenBank/DDBJ whole genome shotgun (WGS) entry which is preliminary data.</text>
</comment>
<feature type="transmembrane region" description="Helical" evidence="7">
    <location>
        <begin position="96"/>
        <end position="120"/>
    </location>
</feature>
<keyword evidence="3 7" id="KW-1133">Transmembrane helix</keyword>
<evidence type="ECO:0000313" key="9">
    <source>
        <dbReference type="EMBL" id="KAK2735124.1"/>
    </source>
</evidence>
<feature type="transmembrane region" description="Helical" evidence="7">
    <location>
        <begin position="132"/>
        <end position="165"/>
    </location>
</feature>
<feature type="region of interest" description="Disordered" evidence="6">
    <location>
        <begin position="317"/>
        <end position="403"/>
    </location>
</feature>
<comment type="subcellular location">
    <subcellularLocation>
        <location evidence="1">Membrane</location>
        <topology evidence="1">Multi-pass membrane protein</topology>
    </subcellularLocation>
</comment>
<feature type="domain" description="Rhodopsin" evidence="8">
    <location>
        <begin position="37"/>
        <end position="307"/>
    </location>
</feature>
<dbReference type="InterPro" id="IPR049326">
    <property type="entry name" value="Rhodopsin_dom_fungi"/>
</dbReference>
<dbReference type="Pfam" id="PF20684">
    <property type="entry name" value="Fung_rhodopsin"/>
    <property type="match status" value="1"/>
</dbReference>
<dbReference type="AlphaFoldDB" id="A0AAD9Y477"/>
<evidence type="ECO:0000259" key="8">
    <source>
        <dbReference type="Pfam" id="PF20684"/>
    </source>
</evidence>
<evidence type="ECO:0000256" key="5">
    <source>
        <dbReference type="ARBA" id="ARBA00038359"/>
    </source>
</evidence>
<feature type="transmembrane region" description="Helical" evidence="7">
    <location>
        <begin position="185"/>
        <end position="209"/>
    </location>
</feature>
<evidence type="ECO:0000256" key="2">
    <source>
        <dbReference type="ARBA" id="ARBA00022692"/>
    </source>
</evidence>